<accession>A0A2N3G7Z6</accession>
<evidence type="ECO:0000313" key="3">
    <source>
        <dbReference type="Proteomes" id="UP000233654"/>
    </source>
</evidence>
<feature type="transmembrane region" description="Helical" evidence="1">
    <location>
        <begin position="48"/>
        <end position="66"/>
    </location>
</feature>
<keyword evidence="1" id="KW-0812">Transmembrane</keyword>
<dbReference type="AlphaFoldDB" id="A0A2N3G7Z6"/>
<keyword evidence="1" id="KW-1133">Transmembrane helix</keyword>
<protein>
    <submittedName>
        <fullName evidence="2">Uncharacterized protein</fullName>
    </submittedName>
</protein>
<gene>
    <name evidence="2" type="ORF">CVT63_00750</name>
</gene>
<feature type="transmembrane region" description="Helical" evidence="1">
    <location>
        <begin position="86"/>
        <end position="111"/>
    </location>
</feature>
<name>A0A2N3G7Z6_9ACTN</name>
<evidence type="ECO:0000313" key="2">
    <source>
        <dbReference type="EMBL" id="PKQ28831.1"/>
    </source>
</evidence>
<sequence>MTRLIHFRGDFAGMFLFLLALLIGLWQIVVAWKHLNSLSVTGYPDRRWASYTLGATIIIASCAWYFSGKGHFASPDLEGVETLLVLALALAGATIVQCVMAKLAGLARALIQRSRDARAAD</sequence>
<reference evidence="2 3" key="1">
    <citation type="journal article" date="2017" name="ISME J.">
        <title>Potential for microbial H2 and metal transformations associated with novel bacteria and archaea in deep terrestrial subsurface sediments.</title>
        <authorList>
            <person name="Hernsdorf A.W."/>
            <person name="Amano Y."/>
            <person name="Miyakawa K."/>
            <person name="Ise K."/>
            <person name="Suzuki Y."/>
            <person name="Anantharaman K."/>
            <person name="Probst A."/>
            <person name="Burstein D."/>
            <person name="Thomas B.C."/>
            <person name="Banfield J.F."/>
        </authorList>
    </citation>
    <scope>NUCLEOTIDE SEQUENCE [LARGE SCALE GENOMIC DNA]</scope>
    <source>
        <strain evidence="2">HGW-Actinobacteria-3</strain>
    </source>
</reference>
<keyword evidence="1" id="KW-0472">Membrane</keyword>
<feature type="transmembrane region" description="Helical" evidence="1">
    <location>
        <begin position="12"/>
        <end position="32"/>
    </location>
</feature>
<comment type="caution">
    <text evidence="2">The sequence shown here is derived from an EMBL/GenBank/DDBJ whole genome shotgun (WGS) entry which is preliminary data.</text>
</comment>
<dbReference type="Proteomes" id="UP000233654">
    <property type="component" value="Unassembled WGS sequence"/>
</dbReference>
<evidence type="ECO:0000256" key="1">
    <source>
        <dbReference type="SAM" id="Phobius"/>
    </source>
</evidence>
<dbReference type="EMBL" id="PHEX01000004">
    <property type="protein sequence ID" value="PKQ28831.1"/>
    <property type="molecule type" value="Genomic_DNA"/>
</dbReference>
<organism evidence="2 3">
    <name type="scientific">Candidatus Anoxymicrobium japonicum</name>
    <dbReference type="NCBI Taxonomy" id="2013648"/>
    <lineage>
        <taxon>Bacteria</taxon>
        <taxon>Bacillati</taxon>
        <taxon>Actinomycetota</taxon>
        <taxon>Candidatus Geothermincolia</taxon>
        <taxon>Candidatus Geothermincolales</taxon>
        <taxon>Candidatus Anoxymicrobiaceae</taxon>
        <taxon>Candidatus Anoxymicrobium</taxon>
    </lineage>
</organism>
<proteinExistence type="predicted"/>